<dbReference type="AlphaFoldDB" id="A0A2T2MZF2"/>
<feature type="region of interest" description="Disordered" evidence="1">
    <location>
        <begin position="244"/>
        <end position="322"/>
    </location>
</feature>
<sequence length="322" mass="35808">MSFLSAALFALLFDSASLYLCLRHFGKLPGRVQYWVWIVLFASALSPAAVLTLLEFVLEDADLRLWAYWCFPFGGMVVQTLLNFRSIKVFLDALKLPLLRSWILPSIWILICFFVSLARAFLVCPSFVPPHATAITSSIATTIFYVFSVSFQLYLLLKVLSQEGPRWSIRLLVKITWHLATVLCGLAATWGLLLRFLLPGGASILQTDSTVMSSVLMAHSLALHIREPNARKVVDNRTFERKPEERLNISSDSDKDPECRTETGISSESLSAVMPGCDSSGGDVRDGVLPNDRTVVSRLNISTPHPGYDNHTRPDCSPDPSD</sequence>
<dbReference type="Proteomes" id="UP000240883">
    <property type="component" value="Unassembled WGS sequence"/>
</dbReference>
<gene>
    <name evidence="3" type="ORF">BS50DRAFT_100151</name>
</gene>
<name>A0A2T2MZF2_CORCC</name>
<accession>A0A2T2MZF2</accession>
<evidence type="ECO:0008006" key="5">
    <source>
        <dbReference type="Google" id="ProtNLM"/>
    </source>
</evidence>
<evidence type="ECO:0000256" key="2">
    <source>
        <dbReference type="SAM" id="Phobius"/>
    </source>
</evidence>
<feature type="transmembrane region" description="Helical" evidence="2">
    <location>
        <begin position="34"/>
        <end position="58"/>
    </location>
</feature>
<evidence type="ECO:0000256" key="1">
    <source>
        <dbReference type="SAM" id="MobiDB-lite"/>
    </source>
</evidence>
<keyword evidence="4" id="KW-1185">Reference proteome</keyword>
<feature type="transmembrane region" description="Helical" evidence="2">
    <location>
        <begin position="102"/>
        <end position="122"/>
    </location>
</feature>
<feature type="transmembrane region" description="Helical" evidence="2">
    <location>
        <begin position="134"/>
        <end position="155"/>
    </location>
</feature>
<feature type="transmembrane region" description="Helical" evidence="2">
    <location>
        <begin position="65"/>
        <end position="82"/>
    </location>
</feature>
<feature type="transmembrane region" description="Helical" evidence="2">
    <location>
        <begin position="175"/>
        <end position="198"/>
    </location>
</feature>
<reference evidence="3 4" key="1">
    <citation type="journal article" date="2018" name="Front. Microbiol.">
        <title>Genome-Wide Analysis of Corynespora cassiicola Leaf Fall Disease Putative Effectors.</title>
        <authorList>
            <person name="Lopez D."/>
            <person name="Ribeiro S."/>
            <person name="Label P."/>
            <person name="Fumanal B."/>
            <person name="Venisse J.S."/>
            <person name="Kohler A."/>
            <person name="de Oliveira R.R."/>
            <person name="Labutti K."/>
            <person name="Lipzen A."/>
            <person name="Lail K."/>
            <person name="Bauer D."/>
            <person name="Ohm R.A."/>
            <person name="Barry K.W."/>
            <person name="Spatafora J."/>
            <person name="Grigoriev I.V."/>
            <person name="Martin F.M."/>
            <person name="Pujade-Renaud V."/>
        </authorList>
    </citation>
    <scope>NUCLEOTIDE SEQUENCE [LARGE SCALE GENOMIC DNA]</scope>
    <source>
        <strain evidence="3 4">Philippines</strain>
    </source>
</reference>
<evidence type="ECO:0000313" key="4">
    <source>
        <dbReference type="Proteomes" id="UP000240883"/>
    </source>
</evidence>
<keyword evidence="2" id="KW-0472">Membrane</keyword>
<organism evidence="3 4">
    <name type="scientific">Corynespora cassiicola Philippines</name>
    <dbReference type="NCBI Taxonomy" id="1448308"/>
    <lineage>
        <taxon>Eukaryota</taxon>
        <taxon>Fungi</taxon>
        <taxon>Dikarya</taxon>
        <taxon>Ascomycota</taxon>
        <taxon>Pezizomycotina</taxon>
        <taxon>Dothideomycetes</taxon>
        <taxon>Pleosporomycetidae</taxon>
        <taxon>Pleosporales</taxon>
        <taxon>Corynesporascaceae</taxon>
        <taxon>Corynespora</taxon>
    </lineage>
</organism>
<proteinExistence type="predicted"/>
<keyword evidence="2" id="KW-1133">Transmembrane helix</keyword>
<protein>
    <recommendedName>
        <fullName evidence="5">Transmembrane protein</fullName>
    </recommendedName>
</protein>
<feature type="compositionally biased region" description="Basic and acidic residues" evidence="1">
    <location>
        <begin position="244"/>
        <end position="261"/>
    </location>
</feature>
<dbReference type="EMBL" id="KZ678247">
    <property type="protein sequence ID" value="PSN58610.1"/>
    <property type="molecule type" value="Genomic_DNA"/>
</dbReference>
<evidence type="ECO:0000313" key="3">
    <source>
        <dbReference type="EMBL" id="PSN58610.1"/>
    </source>
</evidence>
<keyword evidence="2" id="KW-0812">Transmembrane</keyword>